<dbReference type="InterPro" id="IPR038186">
    <property type="entry name" value="CHAD_dom_sf"/>
</dbReference>
<dbReference type="Proteomes" id="UP000663992">
    <property type="component" value="Unassembled WGS sequence"/>
</dbReference>
<reference evidence="2 3" key="1">
    <citation type="submission" date="2021-03" db="EMBL/GenBank/DDBJ databases">
        <title>novel species isolated from a fishpond in China.</title>
        <authorList>
            <person name="Lu H."/>
            <person name="Cai Z."/>
        </authorList>
    </citation>
    <scope>NUCLEOTIDE SEQUENCE [LARGE SCALE GENOMIC DNA]</scope>
    <source>
        <strain evidence="2 3">Y57</strain>
    </source>
</reference>
<dbReference type="PANTHER" id="PTHR39339">
    <property type="entry name" value="SLR1444 PROTEIN"/>
    <property type="match status" value="1"/>
</dbReference>
<evidence type="ECO:0000313" key="2">
    <source>
        <dbReference type="EMBL" id="MBN7820246.1"/>
    </source>
</evidence>
<protein>
    <submittedName>
        <fullName evidence="2">CHAD domain-containing protein</fullName>
    </submittedName>
</protein>
<comment type="caution">
    <text evidence="2">The sequence shown here is derived from an EMBL/GenBank/DDBJ whole genome shotgun (WGS) entry which is preliminary data.</text>
</comment>
<dbReference type="Gene3D" id="1.40.20.10">
    <property type="entry name" value="CHAD domain"/>
    <property type="match status" value="1"/>
</dbReference>
<keyword evidence="3" id="KW-1185">Reference proteome</keyword>
<dbReference type="PROSITE" id="PS51708">
    <property type="entry name" value="CHAD"/>
    <property type="match status" value="1"/>
</dbReference>
<dbReference type="Pfam" id="PF05235">
    <property type="entry name" value="CHAD"/>
    <property type="match status" value="1"/>
</dbReference>
<accession>A0ABS3CVS0</accession>
<dbReference type="EMBL" id="JAFKCS010000008">
    <property type="protein sequence ID" value="MBN7820246.1"/>
    <property type="molecule type" value="Genomic_DNA"/>
</dbReference>
<dbReference type="InterPro" id="IPR007899">
    <property type="entry name" value="CHAD_dom"/>
</dbReference>
<evidence type="ECO:0000259" key="1">
    <source>
        <dbReference type="PROSITE" id="PS51708"/>
    </source>
</evidence>
<feature type="domain" description="CHAD" evidence="1">
    <location>
        <begin position="168"/>
        <end position="446"/>
    </location>
</feature>
<evidence type="ECO:0000313" key="3">
    <source>
        <dbReference type="Proteomes" id="UP000663992"/>
    </source>
</evidence>
<proteinExistence type="predicted"/>
<organism evidence="2 3">
    <name type="scientific">Bowmanella yangjiangensis</name>
    <dbReference type="NCBI Taxonomy" id="2811230"/>
    <lineage>
        <taxon>Bacteria</taxon>
        <taxon>Pseudomonadati</taxon>
        <taxon>Pseudomonadota</taxon>
        <taxon>Gammaproteobacteria</taxon>
        <taxon>Alteromonadales</taxon>
        <taxon>Alteromonadaceae</taxon>
        <taxon>Bowmanella</taxon>
    </lineage>
</organism>
<dbReference type="SMART" id="SM00880">
    <property type="entry name" value="CHAD"/>
    <property type="match status" value="1"/>
</dbReference>
<sequence>MIDNADCQIARQDKLLLQIEQELISLSQTDLHQLKCTHAHQLVFPLASEMLCRNLMDVPTWLSTLPSLRPLQVFAYGEGHYQQWRLLNKMQKTCGIIHWLSIKLDDQAALSFCFCRSYRGFRKSEKLLKAWQQLLERECPGQALDFAALFATNPLVAKNPELSQIPGNPEMAVQARSWLKALLSGACSNEQGIILDVDNEYLHQYRVNMRKARSLLSLCKGIFIETEQRRFAQKLAEWMQQTNALRDLDVHLQDLSNYKLILPDHLQSQADELQRRLHDKRKSALRSVKRLLESSRYQRQRQALLEETSRLTIGPKGHKHAYRYGHKRLFKQLGKIFTLANRLDEQSPDNDLHQLRIALKKARYLAEFFQPTITAKPLLKLISWLKRLTQDFGQFNDACVQQLALQAWLEEAQADKRASVDYHHALNLLLLHYQAQKQQYKLKIQQHVAKLRDPIHQSKLLATM</sequence>
<dbReference type="PANTHER" id="PTHR39339:SF1">
    <property type="entry name" value="CHAD DOMAIN-CONTAINING PROTEIN"/>
    <property type="match status" value="1"/>
</dbReference>
<gene>
    <name evidence="2" type="ORF">J0A65_10250</name>
</gene>
<name>A0ABS3CVS0_9ALTE</name>
<dbReference type="RefSeq" id="WP_206594085.1">
    <property type="nucleotide sequence ID" value="NZ_JAFKCS010000008.1"/>
</dbReference>